<evidence type="ECO:0000313" key="2">
    <source>
        <dbReference type="EMBL" id="MVW63683.1"/>
    </source>
</evidence>
<feature type="region of interest" description="Disordered" evidence="1">
    <location>
        <begin position="103"/>
        <end position="129"/>
    </location>
</feature>
<organism evidence="2 3">
    <name type="scientific">Massilia cellulosiltytica</name>
    <dbReference type="NCBI Taxonomy" id="2683234"/>
    <lineage>
        <taxon>Bacteria</taxon>
        <taxon>Pseudomonadati</taxon>
        <taxon>Pseudomonadota</taxon>
        <taxon>Betaproteobacteria</taxon>
        <taxon>Burkholderiales</taxon>
        <taxon>Oxalobacteraceae</taxon>
        <taxon>Telluria group</taxon>
        <taxon>Massilia</taxon>
    </lineage>
</organism>
<dbReference type="RefSeq" id="WP_160410446.1">
    <property type="nucleotide sequence ID" value="NZ_WSES01000009.1"/>
</dbReference>
<accession>A0A7X3G4U6</accession>
<dbReference type="AlphaFoldDB" id="A0A7X3G4U6"/>
<keyword evidence="3" id="KW-1185">Reference proteome</keyword>
<gene>
    <name evidence="2" type="ORF">GPY61_27525</name>
</gene>
<evidence type="ECO:0000313" key="3">
    <source>
        <dbReference type="Proteomes" id="UP000443353"/>
    </source>
</evidence>
<name>A0A7X3G4U6_9BURK</name>
<dbReference type="EMBL" id="WSES01000009">
    <property type="protein sequence ID" value="MVW63683.1"/>
    <property type="molecule type" value="Genomic_DNA"/>
</dbReference>
<dbReference type="Proteomes" id="UP000443353">
    <property type="component" value="Unassembled WGS sequence"/>
</dbReference>
<sequence>MNFTFSSLEHGTCVVKLWATGRYGFSLPKKVDITTPAGATCTFLYINKVEKRVSMKAEPGNRMIVRIAIGAFLAGVPPDGSTVEIDPDMPPYVGKLTPVRLDAPRAPMRVRPGKSHARTRLDAECGTPP</sequence>
<reference evidence="2 3" key="1">
    <citation type="submission" date="2019-12" db="EMBL/GenBank/DDBJ databases">
        <authorList>
            <person name="Li C."/>
            <person name="Zhao J."/>
        </authorList>
    </citation>
    <scope>NUCLEOTIDE SEQUENCE [LARGE SCALE GENOMIC DNA]</scope>
    <source>
        <strain evidence="2 3">NEAU-DD11</strain>
    </source>
</reference>
<comment type="caution">
    <text evidence="2">The sequence shown here is derived from an EMBL/GenBank/DDBJ whole genome shotgun (WGS) entry which is preliminary data.</text>
</comment>
<evidence type="ECO:0000256" key="1">
    <source>
        <dbReference type="SAM" id="MobiDB-lite"/>
    </source>
</evidence>
<protein>
    <submittedName>
        <fullName evidence="2">Uncharacterized protein</fullName>
    </submittedName>
</protein>
<proteinExistence type="predicted"/>